<protein>
    <submittedName>
        <fullName evidence="2">Uncharacterized protein</fullName>
    </submittedName>
</protein>
<feature type="compositionally biased region" description="Polar residues" evidence="1">
    <location>
        <begin position="169"/>
        <end position="184"/>
    </location>
</feature>
<organism evidence="2 3">
    <name type="scientific">Crepidotus variabilis</name>
    <dbReference type="NCBI Taxonomy" id="179855"/>
    <lineage>
        <taxon>Eukaryota</taxon>
        <taxon>Fungi</taxon>
        <taxon>Dikarya</taxon>
        <taxon>Basidiomycota</taxon>
        <taxon>Agaricomycotina</taxon>
        <taxon>Agaricomycetes</taxon>
        <taxon>Agaricomycetidae</taxon>
        <taxon>Agaricales</taxon>
        <taxon>Agaricineae</taxon>
        <taxon>Crepidotaceae</taxon>
        <taxon>Crepidotus</taxon>
    </lineage>
</organism>
<dbReference type="EMBL" id="MU157825">
    <property type="protein sequence ID" value="KAF9534742.1"/>
    <property type="molecule type" value="Genomic_DNA"/>
</dbReference>
<feature type="compositionally biased region" description="Polar residues" evidence="1">
    <location>
        <begin position="191"/>
        <end position="200"/>
    </location>
</feature>
<comment type="caution">
    <text evidence="2">The sequence shown here is derived from an EMBL/GenBank/DDBJ whole genome shotgun (WGS) entry which is preliminary data.</text>
</comment>
<dbReference type="AlphaFoldDB" id="A0A9P6ET90"/>
<evidence type="ECO:0000256" key="1">
    <source>
        <dbReference type="SAM" id="MobiDB-lite"/>
    </source>
</evidence>
<name>A0A9P6ET90_9AGAR</name>
<feature type="compositionally biased region" description="Low complexity" evidence="1">
    <location>
        <begin position="144"/>
        <end position="160"/>
    </location>
</feature>
<dbReference type="OrthoDB" id="2985494at2759"/>
<reference evidence="2" key="1">
    <citation type="submission" date="2020-11" db="EMBL/GenBank/DDBJ databases">
        <authorList>
            <consortium name="DOE Joint Genome Institute"/>
            <person name="Ahrendt S."/>
            <person name="Riley R."/>
            <person name="Andreopoulos W."/>
            <person name="Labutti K."/>
            <person name="Pangilinan J."/>
            <person name="Ruiz-Duenas F.J."/>
            <person name="Barrasa J.M."/>
            <person name="Sanchez-Garcia M."/>
            <person name="Camarero S."/>
            <person name="Miyauchi S."/>
            <person name="Serrano A."/>
            <person name="Linde D."/>
            <person name="Babiker R."/>
            <person name="Drula E."/>
            <person name="Ayuso-Fernandez I."/>
            <person name="Pacheco R."/>
            <person name="Padilla G."/>
            <person name="Ferreira P."/>
            <person name="Barriuso J."/>
            <person name="Kellner H."/>
            <person name="Castanera R."/>
            <person name="Alfaro M."/>
            <person name="Ramirez L."/>
            <person name="Pisabarro A.G."/>
            <person name="Kuo A."/>
            <person name="Tritt A."/>
            <person name="Lipzen A."/>
            <person name="He G."/>
            <person name="Yan M."/>
            <person name="Ng V."/>
            <person name="Cullen D."/>
            <person name="Martin F."/>
            <person name="Rosso M.-N."/>
            <person name="Henrissat B."/>
            <person name="Hibbett D."/>
            <person name="Martinez A.T."/>
            <person name="Grigoriev I.V."/>
        </authorList>
    </citation>
    <scope>NUCLEOTIDE SEQUENCE</scope>
    <source>
        <strain evidence="2">CBS 506.95</strain>
    </source>
</reference>
<accession>A0A9P6ET90</accession>
<gene>
    <name evidence="2" type="ORF">CPB83DRAFT_888713</name>
</gene>
<evidence type="ECO:0000313" key="3">
    <source>
        <dbReference type="Proteomes" id="UP000807306"/>
    </source>
</evidence>
<sequence length="459" mass="50409">MASSSGYGGTPLTTTTASVLELRDEVLHVFDEYMKRRSAQLSDPTANLGGSQRMRELAQEAIDESRRLGVENKELRRQLDGQKSDTENAVAAREAAFRKLNHSRKVLRDLLIERGDLGNPRTPGSVTQAEIEEALGEEFQLIDSGSESTSSSESSSPKSEQTVRAKQKVVSTPSEAFDTPQHSSAMIVKQLSPSESNPTGSRSAQSSSSNLRRTPLIASGSTDSLMGSVLLQQSNIHDSPGEPMSIHFTKIPGTSITKEGPFTFASLKEQLNLNDASTNALQAVATSSKPMRAYITRILGGKYTVAFLYDPIFVENRHKTFLVDWGRSKDIKALTKDIATHTKLSLAFHTFTFPKKGNSWFYIGAQHWLVGGLSNLWPFEDSKSSQKLVTKLCEHTSGEVTLEDMTKQLNEERMKQMSIELMGVPDAQESRKFAGTVLGRTVSGEEPKYEGRRGEGVKA</sequence>
<keyword evidence="3" id="KW-1185">Reference proteome</keyword>
<evidence type="ECO:0000313" key="2">
    <source>
        <dbReference type="EMBL" id="KAF9534742.1"/>
    </source>
</evidence>
<dbReference type="Proteomes" id="UP000807306">
    <property type="component" value="Unassembled WGS sequence"/>
</dbReference>
<proteinExistence type="predicted"/>
<feature type="region of interest" description="Disordered" evidence="1">
    <location>
        <begin position="141"/>
        <end position="215"/>
    </location>
</feature>